<accession>A0A5B8Y537</accession>
<dbReference type="RefSeq" id="WP_141197582.1">
    <property type="nucleotide sequence ID" value="NZ_CP041186.1"/>
</dbReference>
<evidence type="ECO:0000313" key="2">
    <source>
        <dbReference type="Proteomes" id="UP000315995"/>
    </source>
</evidence>
<dbReference type="AlphaFoldDB" id="A0A4Y6PSV5"/>
<keyword evidence="2" id="KW-1185">Reference proteome</keyword>
<proteinExistence type="predicted"/>
<organism evidence="1 2">
    <name type="scientific">Persicimonas caeni</name>
    <dbReference type="NCBI Taxonomy" id="2292766"/>
    <lineage>
        <taxon>Bacteria</taxon>
        <taxon>Deltaproteobacteria</taxon>
        <taxon>Bradymonadales</taxon>
        <taxon>Bradymonadaceae</taxon>
        <taxon>Persicimonas</taxon>
    </lineage>
</organism>
<reference evidence="1 2" key="1">
    <citation type="submission" date="2019-06" db="EMBL/GenBank/DDBJ databases">
        <title>Persicimonas caeni gen. nov., sp. nov., a predatory bacterium isolated from solar saltern.</title>
        <authorList>
            <person name="Wang S."/>
        </authorList>
    </citation>
    <scope>NUCLEOTIDE SEQUENCE [LARGE SCALE GENOMIC DNA]</scope>
    <source>
        <strain evidence="1 2">YN101</strain>
    </source>
</reference>
<evidence type="ECO:0000313" key="1">
    <source>
        <dbReference type="EMBL" id="QDG51097.1"/>
    </source>
</evidence>
<dbReference type="OrthoDB" id="6627477at2"/>
<sequence>MKVGLFFGAGAEVDYGMPLGGRFALEIFRQDATPDKALLEAQLAAVDPRSIYANTWLPEKYFQQSLWKFGKREFSALVESTIEHRRRDLLDFLGSFDRRAARVLAGSQLSRERFQQAVEELSGYKFGQRRYGNVVELNDALSDDVSLFSSEYFSAFLSVLEAVDDGRARPLQRLVLAFVQLLVAVHGHRLVDSLSHQLFTRAPDELSFLQDTPNMFRLELSEVGKSSLELVLDAPSFRVSDVSTNIEVVTGFARELLTELIASCLDYRKLIDEYFHYLFSPRAHWAKFTRIATFLLTVRRYIAEQVAPNEARIAEGPGYYHDLGRFADHGLELAAVGTSNYNTFITDILARELGEHPDVHHLNGGLADFYDPYLNKLVALDSPDDLTRTERLLVPFMLTQSGTKPLTSVEMSERYVDLHRGFCDCDVVAVVGYGFNVDDSHINAIFRSLVERQTPLVVFEFCANGDLDAERDRRIRQGLRFERNAPVHLQPVDAERMCGGRPWYERLSELA</sequence>
<protein>
    <recommendedName>
        <fullName evidence="3">SIR2-like domain-containing protein</fullName>
    </recommendedName>
</protein>
<accession>A0A4Y6PSV5</accession>
<evidence type="ECO:0008006" key="3">
    <source>
        <dbReference type="Google" id="ProtNLM"/>
    </source>
</evidence>
<gene>
    <name evidence="1" type="ORF">FIV42_10225</name>
</gene>
<dbReference type="EMBL" id="CP041186">
    <property type="protein sequence ID" value="QDG51097.1"/>
    <property type="molecule type" value="Genomic_DNA"/>
</dbReference>
<dbReference type="Proteomes" id="UP000315995">
    <property type="component" value="Chromosome"/>
</dbReference>
<name>A0A4Y6PSV5_PERCE</name>